<reference evidence="1 2" key="1">
    <citation type="submission" date="2024-04" db="EMBL/GenBank/DDBJ databases">
        <title>Bacillus oryzaecorticis sp. nov., a moderately halophilic bacterium isolated from rice husks.</title>
        <authorList>
            <person name="Zhu H.-S."/>
        </authorList>
    </citation>
    <scope>NUCLEOTIDE SEQUENCE [LARGE SCALE GENOMIC DNA]</scope>
    <source>
        <strain evidence="1 2">ZC255</strain>
    </source>
</reference>
<accession>A0ABU9KAM8</accession>
<proteinExistence type="predicted"/>
<evidence type="ECO:0000313" key="1">
    <source>
        <dbReference type="EMBL" id="MEL3973052.1"/>
    </source>
</evidence>
<name>A0ABU9KAM8_9BACI</name>
<protein>
    <submittedName>
        <fullName evidence="1">Uncharacterized protein</fullName>
    </submittedName>
</protein>
<dbReference type="Proteomes" id="UP001389717">
    <property type="component" value="Unassembled WGS sequence"/>
</dbReference>
<dbReference type="EMBL" id="JBBYAF010000022">
    <property type="protein sequence ID" value="MEL3973052.1"/>
    <property type="molecule type" value="Genomic_DNA"/>
</dbReference>
<keyword evidence="2" id="KW-1185">Reference proteome</keyword>
<comment type="caution">
    <text evidence="1">The sequence shown here is derived from an EMBL/GenBank/DDBJ whole genome shotgun (WGS) entry which is preliminary data.</text>
</comment>
<gene>
    <name evidence="1" type="ORF">AAEO50_12270</name>
</gene>
<dbReference type="RefSeq" id="WP_341983984.1">
    <property type="nucleotide sequence ID" value="NZ_JBBYAF010000022.1"/>
</dbReference>
<evidence type="ECO:0000313" key="2">
    <source>
        <dbReference type="Proteomes" id="UP001389717"/>
    </source>
</evidence>
<sequence>MISDEFTRYELRTYAMSIKLAAQLKEEKEAAIQSLYDDCSPSTRFYDASTDRWLKTGVNTEDKAIEIIETREMFDKKIKRYMEKIEAFNEALNTLSEAEQNIIKAYYFKNIPSDEASLYGAEDKMCKYIGDMNYKKHVAEKEARKEMLRKSVIEYKSRCS</sequence>
<organism evidence="1 2">
    <name type="scientific">Rossellomorea oryzaecorticis</name>
    <dbReference type="NCBI Taxonomy" id="1396505"/>
    <lineage>
        <taxon>Bacteria</taxon>
        <taxon>Bacillati</taxon>
        <taxon>Bacillota</taxon>
        <taxon>Bacilli</taxon>
        <taxon>Bacillales</taxon>
        <taxon>Bacillaceae</taxon>
        <taxon>Rossellomorea</taxon>
    </lineage>
</organism>